<dbReference type="RefSeq" id="WP_168570618.1">
    <property type="nucleotide sequence ID" value="NZ_CP051167.1"/>
</dbReference>
<evidence type="ECO:0000313" key="2">
    <source>
        <dbReference type="EMBL" id="QIZ72470.1"/>
    </source>
</evidence>
<feature type="compositionally biased region" description="Basic and acidic residues" evidence="1">
    <location>
        <begin position="41"/>
        <end position="56"/>
    </location>
</feature>
<reference evidence="2 3" key="1">
    <citation type="submission" date="2020-04" db="EMBL/GenBank/DDBJ databases">
        <authorList>
            <person name="Basu S."/>
            <person name="Maruthanayagam V."/>
            <person name="Chakraborty S."/>
            <person name="Pramanik A."/>
            <person name="Mukherjee J."/>
            <person name="Brink B."/>
        </authorList>
    </citation>
    <scope>NUCLEOTIDE SEQUENCE [LARGE SCALE GENOMIC DNA]</scope>
    <source>
        <strain evidence="2 3">AP17</strain>
    </source>
</reference>
<organism evidence="2 3">
    <name type="scientific">Oxynema aestuarii AP17</name>
    <dbReference type="NCBI Taxonomy" id="2064643"/>
    <lineage>
        <taxon>Bacteria</taxon>
        <taxon>Bacillati</taxon>
        <taxon>Cyanobacteriota</taxon>
        <taxon>Cyanophyceae</taxon>
        <taxon>Oscillatoriophycideae</taxon>
        <taxon>Oscillatoriales</taxon>
        <taxon>Oscillatoriaceae</taxon>
        <taxon>Oxynema</taxon>
        <taxon>Oxynema aestuarii</taxon>
    </lineage>
</organism>
<evidence type="ECO:0000313" key="3">
    <source>
        <dbReference type="Proteomes" id="UP000500857"/>
    </source>
</evidence>
<keyword evidence="3" id="KW-1185">Reference proteome</keyword>
<dbReference type="AlphaFoldDB" id="A0A6H1U2S9"/>
<accession>A0A6H1U2S9</accession>
<evidence type="ECO:0000256" key="1">
    <source>
        <dbReference type="SAM" id="MobiDB-lite"/>
    </source>
</evidence>
<dbReference type="EMBL" id="CP051167">
    <property type="protein sequence ID" value="QIZ72470.1"/>
    <property type="molecule type" value="Genomic_DNA"/>
</dbReference>
<protein>
    <submittedName>
        <fullName evidence="2">Uncharacterized protein</fullName>
    </submittedName>
</protein>
<feature type="region of interest" description="Disordered" evidence="1">
    <location>
        <begin position="1"/>
        <end position="70"/>
    </location>
</feature>
<proteinExistence type="predicted"/>
<gene>
    <name evidence="2" type="ORF">HCG48_19330</name>
</gene>
<sequence length="136" mass="15057">MKKPEIVSIRKSTETPKETNPTEEELRERSEAGEQPQDSSEADRSSSDTSKPESKPKPKPKIVAPLPELEAVNNSEGETFEVGDNIVVRNWNGQPIVVTISKLYSDPEGQQSYAAYSHEEIKGGFTKAEKLVRASQ</sequence>
<dbReference type="Proteomes" id="UP000500857">
    <property type="component" value="Chromosome"/>
</dbReference>
<name>A0A6H1U2S9_9CYAN</name>
<dbReference type="KEGG" id="oxy:HCG48_19330"/>